<evidence type="ECO:0000313" key="9">
    <source>
        <dbReference type="EMBL" id="ANF58892.1"/>
    </source>
</evidence>
<accession>A0A172YIC9</accession>
<protein>
    <recommendedName>
        <fullName evidence="11">Fusaric acid resistance protein</fullName>
    </recommendedName>
</protein>
<keyword evidence="4 8" id="KW-0812">Transmembrane</keyword>
<comment type="subcellular location">
    <subcellularLocation>
        <location evidence="1">Cell membrane</location>
        <topology evidence="1">Multi-pass membrane protein</topology>
    </subcellularLocation>
</comment>
<dbReference type="GO" id="GO:0005886">
    <property type="term" value="C:plasma membrane"/>
    <property type="evidence" value="ECO:0007669"/>
    <property type="project" value="UniProtKB-SubCell"/>
</dbReference>
<evidence type="ECO:0000256" key="2">
    <source>
        <dbReference type="ARBA" id="ARBA00022448"/>
    </source>
</evidence>
<dbReference type="RefSeq" id="WP_064123746.1">
    <property type="nucleotide sequence ID" value="NZ_CP015243.1"/>
</dbReference>
<evidence type="ECO:0000256" key="3">
    <source>
        <dbReference type="ARBA" id="ARBA00022475"/>
    </source>
</evidence>
<dbReference type="STRING" id="376489.A5892_16625"/>
<dbReference type="InterPro" id="IPR006726">
    <property type="entry name" value="PHBA_efflux_AaeB/fusaric-R"/>
</dbReference>
<feature type="transmembrane region" description="Helical" evidence="8">
    <location>
        <begin position="121"/>
        <end position="140"/>
    </location>
</feature>
<organism evidence="9 10">
    <name type="scientific">Halotalea alkalilenta</name>
    <dbReference type="NCBI Taxonomy" id="376489"/>
    <lineage>
        <taxon>Bacteria</taxon>
        <taxon>Pseudomonadati</taxon>
        <taxon>Pseudomonadota</taxon>
        <taxon>Gammaproteobacteria</taxon>
        <taxon>Oceanospirillales</taxon>
        <taxon>Halomonadaceae</taxon>
        <taxon>Halotalea</taxon>
    </lineage>
</organism>
<sequence>MAETFKLNPKLAVFLTPTPFALTFALKGIIAMALALYVSMLMDFDRPYWAMISAVFLQIRPESGQVIEKGMFQLLGTIVGGGIGLLVLALFVQAPALALATLSMLVFVCATLSAMTHNFNVTYFCAMIAATMILVVVISVASTPTSNSIFEVAVQRVSEIGIGSICATLVSMLLWPVRVRQAMVLHANDVIDKALASVELHLDPEDKRTERHASLLDAIESVMLLEADTSPVIYEGPTGPGRARAAHLLSQRTLSLIAEMQVLGHFIREHPDWIDDVVSPLMDDLRNSVRQAKAEQDHLARRELLVALRKRVNAFDVSRLNTALQHRAVQVIQEVVQLMLVMLDARSAVENAESLRLKAVRISRHHDVLLSVIIGLRSSLMFALASILWISSGWDTAFLMMVMPVIFSVMFASFPAPTMIIRFLIVGTVAALPVGILFGGVLLANAPRDFEMLIMVFGAPLFVALMGFTNRMTLAYSLGFCLTYIIMTLPGNTMTFDVVGSVERGLTVLIGVIVLHTLFRLVVEPNALIMRRRLISATATDISELSATRPDDVEEWFNGRMFGRIQRLARYENNLSDRQRSRRNLIEQGLLGLNLGHVVIKQARRLSMVDDQPRMRVAMRRWQQSLAQSYQASAWGVADDQEFLRHSRLIYRLMRDSGQFESGQLKQFEGLCYRLLLSLRRNAGVSEDQIQELETRLLSDEPNVSEPSLDPDNDRDLTGDDGREEPRA</sequence>
<feature type="compositionally biased region" description="Basic and acidic residues" evidence="7">
    <location>
        <begin position="712"/>
        <end position="728"/>
    </location>
</feature>
<dbReference type="EMBL" id="CP015243">
    <property type="protein sequence ID" value="ANF58892.1"/>
    <property type="molecule type" value="Genomic_DNA"/>
</dbReference>
<evidence type="ECO:0000256" key="7">
    <source>
        <dbReference type="SAM" id="MobiDB-lite"/>
    </source>
</evidence>
<evidence type="ECO:0000256" key="1">
    <source>
        <dbReference type="ARBA" id="ARBA00004651"/>
    </source>
</evidence>
<feature type="transmembrane region" description="Helical" evidence="8">
    <location>
        <begin position="70"/>
        <end position="91"/>
    </location>
</feature>
<feature type="transmembrane region" description="Helical" evidence="8">
    <location>
        <begin position="475"/>
        <end position="493"/>
    </location>
</feature>
<feature type="region of interest" description="Disordered" evidence="7">
    <location>
        <begin position="695"/>
        <end position="728"/>
    </location>
</feature>
<feature type="transmembrane region" description="Helical" evidence="8">
    <location>
        <begin position="97"/>
        <end position="114"/>
    </location>
</feature>
<feature type="transmembrane region" description="Helical" evidence="8">
    <location>
        <begin position="423"/>
        <end position="444"/>
    </location>
</feature>
<keyword evidence="3" id="KW-1003">Cell membrane</keyword>
<dbReference type="KEGG" id="haa:A5892_16625"/>
<dbReference type="PANTHER" id="PTHR30509">
    <property type="entry name" value="P-HYDROXYBENZOIC ACID EFFLUX PUMP SUBUNIT-RELATED"/>
    <property type="match status" value="1"/>
</dbReference>
<feature type="transmembrane region" description="Helical" evidence="8">
    <location>
        <begin position="20"/>
        <end position="42"/>
    </location>
</feature>
<feature type="transmembrane region" description="Helical" evidence="8">
    <location>
        <begin position="505"/>
        <end position="523"/>
    </location>
</feature>
<reference evidence="9 10" key="1">
    <citation type="submission" date="2016-04" db="EMBL/GenBank/DDBJ databases">
        <title>Complete Genome Sequence of Halotalea alkalilenta IHB B 13600.</title>
        <authorList>
            <person name="Swarnkar M.K."/>
            <person name="Sharma A."/>
            <person name="Kaushal K."/>
            <person name="Soni R."/>
            <person name="Rana S."/>
            <person name="Singh A.K."/>
            <person name="Gulati A."/>
        </authorList>
    </citation>
    <scope>NUCLEOTIDE SEQUENCE [LARGE SCALE GENOMIC DNA]</scope>
    <source>
        <strain evidence="9 10">IHB B 13600</strain>
    </source>
</reference>
<feature type="transmembrane region" description="Helical" evidence="8">
    <location>
        <begin position="396"/>
        <end position="416"/>
    </location>
</feature>
<gene>
    <name evidence="9" type="ORF">A5892_16625</name>
</gene>
<evidence type="ECO:0008006" key="11">
    <source>
        <dbReference type="Google" id="ProtNLM"/>
    </source>
</evidence>
<proteinExistence type="predicted"/>
<evidence type="ECO:0000256" key="8">
    <source>
        <dbReference type="SAM" id="Phobius"/>
    </source>
</evidence>
<evidence type="ECO:0000256" key="5">
    <source>
        <dbReference type="ARBA" id="ARBA00022989"/>
    </source>
</evidence>
<evidence type="ECO:0000313" key="10">
    <source>
        <dbReference type="Proteomes" id="UP000077875"/>
    </source>
</evidence>
<name>A0A172YIC9_9GAMM</name>
<dbReference type="GO" id="GO:0022857">
    <property type="term" value="F:transmembrane transporter activity"/>
    <property type="evidence" value="ECO:0007669"/>
    <property type="project" value="InterPro"/>
</dbReference>
<feature type="transmembrane region" description="Helical" evidence="8">
    <location>
        <begin position="450"/>
        <end position="468"/>
    </location>
</feature>
<dbReference type="AlphaFoldDB" id="A0A172YIC9"/>
<evidence type="ECO:0000256" key="4">
    <source>
        <dbReference type="ARBA" id="ARBA00022692"/>
    </source>
</evidence>
<keyword evidence="6 8" id="KW-0472">Membrane</keyword>
<keyword evidence="2" id="KW-0813">Transport</keyword>
<dbReference type="Proteomes" id="UP000077875">
    <property type="component" value="Chromosome"/>
</dbReference>
<feature type="transmembrane region" description="Helical" evidence="8">
    <location>
        <begin position="160"/>
        <end position="177"/>
    </location>
</feature>
<dbReference type="PANTHER" id="PTHR30509:SF9">
    <property type="entry name" value="MULTIDRUG RESISTANCE PROTEIN MDTO"/>
    <property type="match status" value="1"/>
</dbReference>
<evidence type="ECO:0000256" key="6">
    <source>
        <dbReference type="ARBA" id="ARBA00023136"/>
    </source>
</evidence>
<keyword evidence="10" id="KW-1185">Reference proteome</keyword>
<feature type="transmembrane region" description="Helical" evidence="8">
    <location>
        <begin position="368"/>
        <end position="390"/>
    </location>
</feature>
<keyword evidence="5 8" id="KW-1133">Transmembrane helix</keyword>
<dbReference type="Pfam" id="PF04632">
    <property type="entry name" value="FUSC"/>
    <property type="match status" value="1"/>
</dbReference>